<evidence type="ECO:0000256" key="1">
    <source>
        <dbReference type="SAM" id="Phobius"/>
    </source>
</evidence>
<accession>A0AAD5WWQ1</accession>
<organism evidence="2 3">
    <name type="scientific">Zalerion maritima</name>
    <dbReference type="NCBI Taxonomy" id="339359"/>
    <lineage>
        <taxon>Eukaryota</taxon>
        <taxon>Fungi</taxon>
        <taxon>Dikarya</taxon>
        <taxon>Ascomycota</taxon>
        <taxon>Pezizomycotina</taxon>
        <taxon>Sordariomycetes</taxon>
        <taxon>Lulworthiomycetidae</taxon>
        <taxon>Lulworthiales</taxon>
        <taxon>Lulworthiaceae</taxon>
        <taxon>Zalerion</taxon>
    </lineage>
</organism>
<evidence type="ECO:0000313" key="3">
    <source>
        <dbReference type="Proteomes" id="UP001201980"/>
    </source>
</evidence>
<keyword evidence="3" id="KW-1185">Reference proteome</keyword>
<name>A0AAD5WWQ1_9PEZI</name>
<reference evidence="2" key="1">
    <citation type="submission" date="2022-07" db="EMBL/GenBank/DDBJ databases">
        <title>Draft genome sequence of Zalerion maritima ATCC 34329, a (micro)plastics degrading marine fungus.</title>
        <authorList>
            <person name="Paco A."/>
            <person name="Goncalves M.F.M."/>
            <person name="Rocha-Santos T.A.P."/>
            <person name="Alves A."/>
        </authorList>
    </citation>
    <scope>NUCLEOTIDE SEQUENCE</scope>
    <source>
        <strain evidence="2">ATCC 34329</strain>
    </source>
</reference>
<sequence length="217" mass="24136">MYAVQNYSCYKTDCREKSDKQHIEDHRVEAQRLKTEALENRRAKWARLAKDGQVCNPKSPRPSLPARAISMLAHRLRIHPADDDASFEPHYHPLVRPGAGRLARGGGHGLLLLLLLLLAGILMSSSPVIPNQAHEQRARAIGLQWAYVVNAANTRGGTIEGTLSFLENHQQVSSEHAELQGRIGQLGAQLQLTVDHIVQKEQLFFARYGVDMTQAAV</sequence>
<gene>
    <name evidence="2" type="ORF">MKZ38_006797</name>
</gene>
<comment type="caution">
    <text evidence="2">The sequence shown here is derived from an EMBL/GenBank/DDBJ whole genome shotgun (WGS) entry which is preliminary data.</text>
</comment>
<feature type="transmembrane region" description="Helical" evidence="1">
    <location>
        <begin position="110"/>
        <end position="129"/>
    </location>
</feature>
<keyword evidence="1" id="KW-1133">Transmembrane helix</keyword>
<keyword evidence="1" id="KW-0472">Membrane</keyword>
<protein>
    <submittedName>
        <fullName evidence="2">Uncharacterized protein</fullName>
    </submittedName>
</protein>
<dbReference type="AlphaFoldDB" id="A0AAD5WWQ1"/>
<dbReference type="EMBL" id="JAKWBI020000041">
    <property type="protein sequence ID" value="KAJ2904932.1"/>
    <property type="molecule type" value="Genomic_DNA"/>
</dbReference>
<dbReference type="Proteomes" id="UP001201980">
    <property type="component" value="Unassembled WGS sequence"/>
</dbReference>
<proteinExistence type="predicted"/>
<evidence type="ECO:0000313" key="2">
    <source>
        <dbReference type="EMBL" id="KAJ2904932.1"/>
    </source>
</evidence>
<keyword evidence="1" id="KW-0812">Transmembrane</keyword>